<keyword evidence="2" id="KW-1185">Reference proteome</keyword>
<dbReference type="EMBL" id="CP071793">
    <property type="protein sequence ID" value="QTD48900.1"/>
    <property type="molecule type" value="Genomic_DNA"/>
</dbReference>
<name>A0A8A4TH65_SULCO</name>
<accession>A0A8A4TH65</accession>
<dbReference type="AlphaFoldDB" id="A0A8A4TH65"/>
<dbReference type="KEGG" id="scor:J3U87_25230"/>
<proteinExistence type="predicted"/>
<gene>
    <name evidence="1" type="ORF">J3U87_25230</name>
</gene>
<protein>
    <submittedName>
        <fullName evidence="1">Uncharacterized protein</fullName>
    </submittedName>
</protein>
<reference evidence="1" key="1">
    <citation type="submission" date="2021-03" db="EMBL/GenBank/DDBJ databases">
        <title>Acanthopleuribacteraceae sp. M133.</title>
        <authorList>
            <person name="Wang G."/>
        </authorList>
    </citation>
    <scope>NUCLEOTIDE SEQUENCE</scope>
    <source>
        <strain evidence="1">M133</strain>
    </source>
</reference>
<sequence length="92" mass="10336">MDKIVLFQETHQVSCSRKPIKCFFLVQGDLVLSATLLKQSGVFKLSWVLPSSNLDQEGRNDGNQEKKTMMSTNTGPFLLSDVHGFLLIFSDE</sequence>
<evidence type="ECO:0000313" key="1">
    <source>
        <dbReference type="EMBL" id="QTD48900.1"/>
    </source>
</evidence>
<dbReference type="RefSeq" id="WP_237378549.1">
    <property type="nucleotide sequence ID" value="NZ_CP071793.1"/>
</dbReference>
<organism evidence="1 2">
    <name type="scientific">Sulfidibacter corallicola</name>
    <dbReference type="NCBI Taxonomy" id="2818388"/>
    <lineage>
        <taxon>Bacteria</taxon>
        <taxon>Pseudomonadati</taxon>
        <taxon>Acidobacteriota</taxon>
        <taxon>Holophagae</taxon>
        <taxon>Acanthopleuribacterales</taxon>
        <taxon>Acanthopleuribacteraceae</taxon>
        <taxon>Sulfidibacter</taxon>
    </lineage>
</organism>
<evidence type="ECO:0000313" key="2">
    <source>
        <dbReference type="Proteomes" id="UP000663929"/>
    </source>
</evidence>
<dbReference type="Proteomes" id="UP000663929">
    <property type="component" value="Chromosome"/>
</dbReference>